<dbReference type="InParanoid" id="F6HSJ9"/>
<name>F6HSJ9_VITVI</name>
<dbReference type="AlphaFoldDB" id="F6HSJ9"/>
<gene>
    <name evidence="1" type="ordered locus">VIT_14s0006g01190</name>
</gene>
<dbReference type="EMBL" id="FN596245">
    <property type="protein sequence ID" value="CCB57639.1"/>
    <property type="molecule type" value="Genomic_DNA"/>
</dbReference>
<keyword evidence="2" id="KW-1185">Reference proteome</keyword>
<protein>
    <submittedName>
        <fullName evidence="1">Uncharacterized protein</fullName>
    </submittedName>
</protein>
<dbReference type="HOGENOM" id="CLU_3243220_0_0_1"/>
<sequence>MEKKPHLVKWEIDCLDKRKDGLGVKCLSKLNRALLGPTRHWMF</sequence>
<organism evidence="1 2">
    <name type="scientific">Vitis vinifera</name>
    <name type="common">Grape</name>
    <dbReference type="NCBI Taxonomy" id="29760"/>
    <lineage>
        <taxon>Eukaryota</taxon>
        <taxon>Viridiplantae</taxon>
        <taxon>Streptophyta</taxon>
        <taxon>Embryophyta</taxon>
        <taxon>Tracheophyta</taxon>
        <taxon>Spermatophyta</taxon>
        <taxon>Magnoliopsida</taxon>
        <taxon>eudicotyledons</taxon>
        <taxon>Gunneridae</taxon>
        <taxon>Pentapetalae</taxon>
        <taxon>rosids</taxon>
        <taxon>Vitales</taxon>
        <taxon>Vitaceae</taxon>
        <taxon>Viteae</taxon>
        <taxon>Vitis</taxon>
    </lineage>
</organism>
<dbReference type="Proteomes" id="UP000009183">
    <property type="component" value="Chromosome 14"/>
</dbReference>
<evidence type="ECO:0000313" key="1">
    <source>
        <dbReference type="EMBL" id="CCB57639.1"/>
    </source>
</evidence>
<reference evidence="2" key="1">
    <citation type="journal article" date="2007" name="Nature">
        <title>The grapevine genome sequence suggests ancestral hexaploidization in major angiosperm phyla.</title>
        <authorList>
            <consortium name="The French-Italian Public Consortium for Grapevine Genome Characterization."/>
            <person name="Jaillon O."/>
            <person name="Aury J.-M."/>
            <person name="Noel B."/>
            <person name="Policriti A."/>
            <person name="Clepet C."/>
            <person name="Casagrande A."/>
            <person name="Choisne N."/>
            <person name="Aubourg S."/>
            <person name="Vitulo N."/>
            <person name="Jubin C."/>
            <person name="Vezzi A."/>
            <person name="Legeai F."/>
            <person name="Hugueney P."/>
            <person name="Dasilva C."/>
            <person name="Horner D."/>
            <person name="Mica E."/>
            <person name="Jublot D."/>
            <person name="Poulain J."/>
            <person name="Bruyere C."/>
            <person name="Billault A."/>
            <person name="Segurens B."/>
            <person name="Gouyvenoux M."/>
            <person name="Ugarte E."/>
            <person name="Cattonaro F."/>
            <person name="Anthouard V."/>
            <person name="Vico V."/>
            <person name="Del Fabbro C."/>
            <person name="Alaux M."/>
            <person name="Di Gaspero G."/>
            <person name="Dumas V."/>
            <person name="Felice N."/>
            <person name="Paillard S."/>
            <person name="Juman I."/>
            <person name="Moroldo M."/>
            <person name="Scalabrin S."/>
            <person name="Canaguier A."/>
            <person name="Le Clainche I."/>
            <person name="Malacrida G."/>
            <person name="Durand E."/>
            <person name="Pesole G."/>
            <person name="Laucou V."/>
            <person name="Chatelet P."/>
            <person name="Merdinoglu D."/>
            <person name="Delledonne M."/>
            <person name="Pezzotti M."/>
            <person name="Lecharny A."/>
            <person name="Scarpelli C."/>
            <person name="Artiguenave F."/>
            <person name="Pe M.E."/>
            <person name="Valle G."/>
            <person name="Morgante M."/>
            <person name="Caboche M."/>
            <person name="Adam-Blondon A.-F."/>
            <person name="Weissenbach J."/>
            <person name="Quetier F."/>
            <person name="Wincker P."/>
        </authorList>
    </citation>
    <scope>NUCLEOTIDE SEQUENCE [LARGE SCALE GENOMIC DNA]</scope>
    <source>
        <strain evidence="2">cv. Pinot noir / PN40024</strain>
    </source>
</reference>
<proteinExistence type="predicted"/>
<evidence type="ECO:0000313" key="2">
    <source>
        <dbReference type="Proteomes" id="UP000009183"/>
    </source>
</evidence>
<dbReference type="PaxDb" id="29760-VIT_14s0006g01190.t01"/>
<accession>F6HSJ9</accession>